<keyword evidence="3" id="KW-1185">Reference proteome</keyword>
<reference evidence="2 3" key="1">
    <citation type="submission" date="2016-11" db="EMBL/GenBank/DDBJ databases">
        <title>The macronuclear genome of Stentor coeruleus: a giant cell with tiny introns.</title>
        <authorList>
            <person name="Slabodnick M."/>
            <person name="Ruby J.G."/>
            <person name="Reiff S.B."/>
            <person name="Swart E.C."/>
            <person name="Gosai S."/>
            <person name="Prabakaran S."/>
            <person name="Witkowska E."/>
            <person name="Larue G.E."/>
            <person name="Fisher S."/>
            <person name="Freeman R.M."/>
            <person name="Gunawardena J."/>
            <person name="Chu W."/>
            <person name="Stover N.A."/>
            <person name="Gregory B.D."/>
            <person name="Nowacki M."/>
            <person name="Derisi J."/>
            <person name="Roy S.W."/>
            <person name="Marshall W.F."/>
            <person name="Sood P."/>
        </authorList>
    </citation>
    <scope>NUCLEOTIDE SEQUENCE [LARGE SCALE GENOMIC DNA]</scope>
    <source>
        <strain evidence="2">WM001</strain>
    </source>
</reference>
<evidence type="ECO:0000256" key="1">
    <source>
        <dbReference type="SAM" id="Coils"/>
    </source>
</evidence>
<sequence length="851" mass="99590">MSSPTALPRNVSFTIKRDHSQRKTFSRDRITKDFDDNFFKKRFRLQPYSSFEDKFNEQDRINKYTCESFERIDKRLQDFLGLKEELDRIHGLLLVFDDKIQSLHQENIKTQQSLKDIDTIRDLIQHKNTEDLKAHEKNLIFYEEVLRLSKSHDILAKTITATYKSPEGIRKPYKPQKTSKNTEIEGISNTLSNLTQNLKTNTEALKQIQNINNDLRGDFEAFKSFLTADLAAKVSKLSIEFSEKALFSIENSDKNSLNFNRLIDTYFGTFTEKFSKDVLFIKQNIERIEGIVVQETVKNTKNIRKTIEVLEKKITDTWFEEKKIRENMISLVYGKIDEGQKEIRKGMADIKDLYEEDMKKVFKLIFDENEDRKKAESELKHLIQLTGKTLLDDYKDQSLKIEYVENLVKNLEAVLRNSISEKADLVSRYVDSEILRLTSILTSAKENYTNIIPEIIENKISFVHTTLTQTCTNIAKAIVKLSKTVHEVTISIPEVAKTFDEKVKVLQDITGKLDKKICEMDDVVYKDLEELASFANQLDEDIHDLIEDRHKYLEGINKLESQIDLKVINEKVLREHQMAQFYSNFDLELKSLSFRTSKNTKKIQDLQNLTNQKAQEIIETQKTIKTFNSKIIHLEEKLTENHENTEKALEKLNEIPAIQETLQEISRTFDSLRANIKAEMTEFFEEAQQIKEKVEVNEIIFEEFKEKIRDLEASHAKVNLMLKNTIIKHEEQRYITESQGLLQDLAGRVETMNILSKLDMIFRDMDSNEKETQAMLGLYKKELEFIQERQQKGLEAAQVAVHEIFEKKISDLQNMIVEEMQNVVEYTNSHRLQPPNLSGLQEFTQKLRVYK</sequence>
<evidence type="ECO:0000313" key="3">
    <source>
        <dbReference type="Proteomes" id="UP000187209"/>
    </source>
</evidence>
<accession>A0A1R2B6D3</accession>
<keyword evidence="1" id="KW-0175">Coiled coil</keyword>
<dbReference type="Proteomes" id="UP000187209">
    <property type="component" value="Unassembled WGS sequence"/>
</dbReference>
<proteinExistence type="predicted"/>
<dbReference type="EMBL" id="MPUH01000918">
    <property type="protein sequence ID" value="OMJ72235.1"/>
    <property type="molecule type" value="Genomic_DNA"/>
</dbReference>
<dbReference type="AlphaFoldDB" id="A0A1R2B6D3"/>
<feature type="coiled-coil region" evidence="1">
    <location>
        <begin position="635"/>
        <end position="693"/>
    </location>
</feature>
<evidence type="ECO:0000313" key="2">
    <source>
        <dbReference type="EMBL" id="OMJ72235.1"/>
    </source>
</evidence>
<organism evidence="2 3">
    <name type="scientific">Stentor coeruleus</name>
    <dbReference type="NCBI Taxonomy" id="5963"/>
    <lineage>
        <taxon>Eukaryota</taxon>
        <taxon>Sar</taxon>
        <taxon>Alveolata</taxon>
        <taxon>Ciliophora</taxon>
        <taxon>Postciliodesmatophora</taxon>
        <taxon>Heterotrichea</taxon>
        <taxon>Heterotrichida</taxon>
        <taxon>Stentoridae</taxon>
        <taxon>Stentor</taxon>
    </lineage>
</organism>
<name>A0A1R2B6D3_9CILI</name>
<gene>
    <name evidence="2" type="ORF">SteCoe_29374</name>
</gene>
<protein>
    <submittedName>
        <fullName evidence="2">Uncharacterized protein</fullName>
    </submittedName>
</protein>
<comment type="caution">
    <text evidence="2">The sequence shown here is derived from an EMBL/GenBank/DDBJ whole genome shotgun (WGS) entry which is preliminary data.</text>
</comment>